<feature type="domain" description="Siphovirus-type tail component RIFT-related" evidence="1">
    <location>
        <begin position="23"/>
        <end position="124"/>
    </location>
</feature>
<organism evidence="2">
    <name type="scientific">Firmicutes phage HS16</name>
    <dbReference type="NCBI Taxonomy" id="3056394"/>
    <lineage>
        <taxon>Viruses</taxon>
    </lineage>
</organism>
<evidence type="ECO:0000313" key="2">
    <source>
        <dbReference type="EMBL" id="WLJ26235.1"/>
    </source>
</evidence>
<sequence>MIGFTFKGKHSSEFNIGFKSVDRTVIPERRKKEFTILGRSGTLELESTEYEKRYITGTIGVMYISKFEELRLKIRDLAGWLSGSGLLIFDDEPDKAYEASVYSAVGIEQLMLQPRGTLDIEFECQSFAVSKDLNRILKDGKRITSVTVPNLGNVKTCGTFIIKNTGTSDITNIRITRKVVI</sequence>
<accession>A0AA49X4P3</accession>
<name>A0AA49X4P3_9VIRU</name>
<dbReference type="NCBIfam" id="TIGR01633">
    <property type="entry name" value="phi3626_gp14_N"/>
    <property type="match status" value="1"/>
</dbReference>
<protein>
    <submittedName>
        <fullName evidence="2">Distal tail protein</fullName>
    </submittedName>
</protein>
<dbReference type="InterPro" id="IPR008841">
    <property type="entry name" value="Siphovirus-type_tail_N"/>
</dbReference>
<dbReference type="Gene3D" id="2.40.30.200">
    <property type="match status" value="1"/>
</dbReference>
<dbReference type="EMBL" id="OQ890324">
    <property type="protein sequence ID" value="WLJ26235.1"/>
    <property type="molecule type" value="Genomic_DNA"/>
</dbReference>
<evidence type="ECO:0000259" key="1">
    <source>
        <dbReference type="Pfam" id="PF05709"/>
    </source>
</evidence>
<reference evidence="2" key="1">
    <citation type="submission" date="2023-04" db="EMBL/GenBank/DDBJ databases">
        <title>The human skin virome in hidradenitis suppurativa patients.</title>
        <authorList>
            <person name="Jansen D."/>
        </authorList>
    </citation>
    <scope>NUCLEOTIDE SEQUENCE</scope>
    <source>
        <strain evidence="2">VC4_HSPhageA</strain>
    </source>
</reference>
<dbReference type="Pfam" id="PF05709">
    <property type="entry name" value="Sipho_tail"/>
    <property type="match status" value="1"/>
</dbReference>
<proteinExistence type="predicted"/>
<dbReference type="InterPro" id="IPR006520">
    <property type="entry name" value="Dit_BPSPP_N"/>
</dbReference>